<name>A0A848DFC4_9PSEU</name>
<evidence type="ECO:0000256" key="1">
    <source>
        <dbReference type="SAM" id="Phobius"/>
    </source>
</evidence>
<gene>
    <name evidence="2" type="ORF">HF519_07005</name>
</gene>
<organism evidence="2 3">
    <name type="scientific">Pseudonocardia bannensis</name>
    <dbReference type="NCBI Taxonomy" id="630973"/>
    <lineage>
        <taxon>Bacteria</taxon>
        <taxon>Bacillati</taxon>
        <taxon>Actinomycetota</taxon>
        <taxon>Actinomycetes</taxon>
        <taxon>Pseudonocardiales</taxon>
        <taxon>Pseudonocardiaceae</taxon>
        <taxon>Pseudonocardia</taxon>
    </lineage>
</organism>
<feature type="transmembrane region" description="Helical" evidence="1">
    <location>
        <begin position="177"/>
        <end position="198"/>
    </location>
</feature>
<evidence type="ECO:0000313" key="3">
    <source>
        <dbReference type="Proteomes" id="UP000586918"/>
    </source>
</evidence>
<protein>
    <submittedName>
        <fullName evidence="2">Uncharacterized protein</fullName>
    </submittedName>
</protein>
<accession>A0A848DFC4</accession>
<sequence length="268" mass="27984">MPDRYADAVRSRRGELRAERLRLIGGHRAEIRTSLALTRLVVAAELAATMAALGREIREHVVRADRAGRRRLPGLVAAAVDRAEAELERAVAGVALPSVRRIAAERSVLADLTVAGITPSGTRPRVSATLPVPEPPVGALRALLLAGSSGGAWRLAVLPVAGLPVLGLPALGGVAVLPLAAALGLVALAATAWARWVAADRARLGRWTAEALAVARSGLEAELGRRLLDLEQRAGAALDVAVARRRADVDAELRGLAPVREEAARAAE</sequence>
<dbReference type="EMBL" id="JAAXKZ010000016">
    <property type="protein sequence ID" value="NMH91342.1"/>
    <property type="molecule type" value="Genomic_DNA"/>
</dbReference>
<evidence type="ECO:0000313" key="2">
    <source>
        <dbReference type="EMBL" id="NMH91342.1"/>
    </source>
</evidence>
<keyword evidence="1" id="KW-1133">Transmembrane helix</keyword>
<dbReference type="RefSeq" id="WP_169411292.1">
    <property type="nucleotide sequence ID" value="NZ_JAAXKZ010000016.1"/>
</dbReference>
<feature type="transmembrane region" description="Helical" evidence="1">
    <location>
        <begin position="151"/>
        <end position="171"/>
    </location>
</feature>
<keyword evidence="3" id="KW-1185">Reference proteome</keyword>
<keyword evidence="1" id="KW-0472">Membrane</keyword>
<comment type="caution">
    <text evidence="2">The sequence shown here is derived from an EMBL/GenBank/DDBJ whole genome shotgun (WGS) entry which is preliminary data.</text>
</comment>
<dbReference type="Proteomes" id="UP000586918">
    <property type="component" value="Unassembled WGS sequence"/>
</dbReference>
<proteinExistence type="predicted"/>
<reference evidence="2 3" key="1">
    <citation type="submission" date="2020-04" db="EMBL/GenBank/DDBJ databases">
        <authorList>
            <person name="Klaysubun C."/>
            <person name="Duangmal K."/>
            <person name="Lipun K."/>
        </authorList>
    </citation>
    <scope>NUCLEOTIDE SEQUENCE [LARGE SCALE GENOMIC DNA]</scope>
    <source>
        <strain evidence="2 3">DSM 45300</strain>
    </source>
</reference>
<keyword evidence="1" id="KW-0812">Transmembrane</keyword>
<dbReference type="AlphaFoldDB" id="A0A848DFC4"/>